<dbReference type="Proteomes" id="UP001292368">
    <property type="component" value="Unassembled WGS sequence"/>
</dbReference>
<dbReference type="PROSITE" id="PS00137">
    <property type="entry name" value="SUBTILASE_HIS"/>
    <property type="match status" value="1"/>
</dbReference>
<proteinExistence type="predicted"/>
<accession>A0AAW9ITD0</accession>
<comment type="caution">
    <text evidence="1">The sequence shown here is derived from an EMBL/GenBank/DDBJ whole genome shotgun (WGS) entry which is preliminary data.</text>
</comment>
<dbReference type="GO" id="GO:0016787">
    <property type="term" value="F:hydrolase activity"/>
    <property type="evidence" value="ECO:0007669"/>
    <property type="project" value="UniProtKB-KW"/>
</dbReference>
<evidence type="ECO:0000313" key="2">
    <source>
        <dbReference type="Proteomes" id="UP001292368"/>
    </source>
</evidence>
<sequence length="126" mass="13963">MTTSSMEMENLDAKGHGSDVSGEIAANPKFTYAAGDIHANIFDMFRWSRMLHKGNIVSEKSYKEMTTPVDCYGYGLFIHDNIIRHSGCIDGFSSNTEYNVSKDTTIIVLENNGKTTGPLDAQYHTS</sequence>
<dbReference type="InterPro" id="IPR012338">
    <property type="entry name" value="Beta-lactam/transpept-like"/>
</dbReference>
<keyword evidence="1" id="KW-0378">Hydrolase</keyword>
<dbReference type="SUPFAM" id="SSF56601">
    <property type="entry name" value="beta-lactamase/transpeptidase-like"/>
    <property type="match status" value="1"/>
</dbReference>
<protein>
    <submittedName>
        <fullName evidence="1">Serine hydrolase</fullName>
    </submittedName>
</protein>
<name>A0AAW9ITD0_CLOPF</name>
<dbReference type="Gene3D" id="3.40.710.10">
    <property type="entry name" value="DD-peptidase/beta-lactamase superfamily"/>
    <property type="match status" value="1"/>
</dbReference>
<reference evidence="1" key="1">
    <citation type="submission" date="2019-11" db="EMBL/GenBank/DDBJ databases">
        <title>Characterization of Clostridium perfringens isolates from swine manure treated agricultural soils.</title>
        <authorList>
            <person name="Wushke S.T."/>
        </authorList>
    </citation>
    <scope>NUCLEOTIDE SEQUENCE</scope>
    <source>
        <strain evidence="1">V2</strain>
    </source>
</reference>
<dbReference type="AlphaFoldDB" id="A0AAW9ITD0"/>
<evidence type="ECO:0000313" key="1">
    <source>
        <dbReference type="EMBL" id="MDZ5010851.1"/>
    </source>
</evidence>
<dbReference type="EMBL" id="WNVM01000861">
    <property type="protein sequence ID" value="MDZ5010851.1"/>
    <property type="molecule type" value="Genomic_DNA"/>
</dbReference>
<gene>
    <name evidence="1" type="ORF">GNF77_18525</name>
</gene>
<feature type="non-terminal residue" evidence="1">
    <location>
        <position position="126"/>
    </location>
</feature>
<organism evidence="1 2">
    <name type="scientific">Clostridium perfringens</name>
    <dbReference type="NCBI Taxonomy" id="1502"/>
    <lineage>
        <taxon>Bacteria</taxon>
        <taxon>Bacillati</taxon>
        <taxon>Bacillota</taxon>
        <taxon>Clostridia</taxon>
        <taxon>Eubacteriales</taxon>
        <taxon>Clostridiaceae</taxon>
        <taxon>Clostridium</taxon>
    </lineage>
</organism>
<dbReference type="InterPro" id="IPR022398">
    <property type="entry name" value="Peptidase_S8_His-AS"/>
</dbReference>